<dbReference type="EMBL" id="JAYMYR010000008">
    <property type="protein sequence ID" value="KAK7347916.1"/>
    <property type="molecule type" value="Genomic_DNA"/>
</dbReference>
<dbReference type="Proteomes" id="UP001374584">
    <property type="component" value="Unassembled WGS sequence"/>
</dbReference>
<name>A0AAN9QUW9_PHACN</name>
<dbReference type="AlphaFoldDB" id="A0AAN9QUW9"/>
<feature type="compositionally biased region" description="Low complexity" evidence="1">
    <location>
        <begin position="11"/>
        <end position="20"/>
    </location>
</feature>
<accession>A0AAN9QUW9</accession>
<organism evidence="2 3">
    <name type="scientific">Phaseolus coccineus</name>
    <name type="common">Scarlet runner bean</name>
    <name type="synonym">Phaseolus multiflorus</name>
    <dbReference type="NCBI Taxonomy" id="3886"/>
    <lineage>
        <taxon>Eukaryota</taxon>
        <taxon>Viridiplantae</taxon>
        <taxon>Streptophyta</taxon>
        <taxon>Embryophyta</taxon>
        <taxon>Tracheophyta</taxon>
        <taxon>Spermatophyta</taxon>
        <taxon>Magnoliopsida</taxon>
        <taxon>eudicotyledons</taxon>
        <taxon>Gunneridae</taxon>
        <taxon>Pentapetalae</taxon>
        <taxon>rosids</taxon>
        <taxon>fabids</taxon>
        <taxon>Fabales</taxon>
        <taxon>Fabaceae</taxon>
        <taxon>Papilionoideae</taxon>
        <taxon>50 kb inversion clade</taxon>
        <taxon>NPAAA clade</taxon>
        <taxon>indigoferoid/millettioid clade</taxon>
        <taxon>Phaseoleae</taxon>
        <taxon>Phaseolus</taxon>
    </lineage>
</organism>
<feature type="compositionally biased region" description="Basic and acidic residues" evidence="1">
    <location>
        <begin position="1"/>
        <end position="10"/>
    </location>
</feature>
<evidence type="ECO:0000256" key="1">
    <source>
        <dbReference type="SAM" id="MobiDB-lite"/>
    </source>
</evidence>
<keyword evidence="3" id="KW-1185">Reference proteome</keyword>
<feature type="region of interest" description="Disordered" evidence="1">
    <location>
        <begin position="1"/>
        <end position="20"/>
    </location>
</feature>
<evidence type="ECO:0000313" key="2">
    <source>
        <dbReference type="EMBL" id="KAK7347916.1"/>
    </source>
</evidence>
<reference evidence="2 3" key="1">
    <citation type="submission" date="2024-01" db="EMBL/GenBank/DDBJ databases">
        <title>The genomes of 5 underutilized Papilionoideae crops provide insights into root nodulation and disease resistanc.</title>
        <authorList>
            <person name="Jiang F."/>
        </authorList>
    </citation>
    <scope>NUCLEOTIDE SEQUENCE [LARGE SCALE GENOMIC DNA]</scope>
    <source>
        <strain evidence="2">JINMINGXINNONG_FW02</strain>
        <tissue evidence="2">Leaves</tissue>
    </source>
</reference>
<proteinExistence type="predicted"/>
<comment type="caution">
    <text evidence="2">The sequence shown here is derived from an EMBL/GenBank/DDBJ whole genome shotgun (WGS) entry which is preliminary data.</text>
</comment>
<evidence type="ECO:0000313" key="3">
    <source>
        <dbReference type="Proteomes" id="UP001374584"/>
    </source>
</evidence>
<gene>
    <name evidence="2" type="ORF">VNO80_22459</name>
</gene>
<protein>
    <submittedName>
        <fullName evidence="2">Uncharacterized protein</fullName>
    </submittedName>
</protein>
<sequence>MDTEPLEKRNSSSNKLSSSSETLLLRRSVEVTNSQSGLNDVLGGGIECDEVLYSGLQTRNNLKWEKVFAEDGDGDFLKNSLLSPISAFESIIGKAKRH</sequence>